<keyword evidence="3" id="KW-1185">Reference proteome</keyword>
<accession>A0A2K8LB00</accession>
<evidence type="ECO:0000313" key="2">
    <source>
        <dbReference type="EMBL" id="ATX82114.1"/>
    </source>
</evidence>
<dbReference type="RefSeq" id="WP_198507299.1">
    <property type="nucleotide sequence ID" value="NZ_CP018800.1"/>
</dbReference>
<evidence type="ECO:0000256" key="1">
    <source>
        <dbReference type="SAM" id="SignalP"/>
    </source>
</evidence>
<feature type="signal peptide" evidence="1">
    <location>
        <begin position="1"/>
        <end position="27"/>
    </location>
</feature>
<keyword evidence="1" id="KW-0732">Signal</keyword>
<reference evidence="2 3" key="1">
    <citation type="submission" date="2016-12" db="EMBL/GenBank/DDBJ databases">
        <title>Isolation and genomic insights into novel planktonic Zetaproteobacteria from stratified waters of the Chesapeake Bay.</title>
        <authorList>
            <person name="McAllister S.M."/>
            <person name="Kato S."/>
            <person name="Chan C.S."/>
            <person name="Chiu B.K."/>
            <person name="Field E.K."/>
        </authorList>
    </citation>
    <scope>NUCLEOTIDE SEQUENCE [LARGE SCALE GENOMIC DNA]</scope>
    <source>
        <strain evidence="2 3">CP-8</strain>
    </source>
</reference>
<dbReference type="Proteomes" id="UP000231637">
    <property type="component" value="Chromosome"/>
</dbReference>
<protein>
    <submittedName>
        <fullName evidence="2">Uncharacterized protein</fullName>
    </submittedName>
</protein>
<evidence type="ECO:0000313" key="3">
    <source>
        <dbReference type="Proteomes" id="UP000231637"/>
    </source>
</evidence>
<feature type="chain" id="PRO_5014675062" evidence="1">
    <location>
        <begin position="28"/>
        <end position="60"/>
    </location>
</feature>
<proteinExistence type="predicted"/>
<gene>
    <name evidence="2" type="ORF">Ga0123462_1250</name>
</gene>
<name>A0A2K8LB00_9PROT</name>
<sequence>MKRMTTRLSLFTLTLLFLASLTFPVTASATGPRVTTTLFTVDKDEIHTVDFPPLYLQRGG</sequence>
<dbReference type="AlphaFoldDB" id="A0A2K8LB00"/>
<dbReference type="EMBL" id="CP018800">
    <property type="protein sequence ID" value="ATX82114.1"/>
    <property type="molecule type" value="Genomic_DNA"/>
</dbReference>
<organism evidence="2 3">
    <name type="scientific">Mariprofundus ferrinatatus</name>
    <dbReference type="NCBI Taxonomy" id="1921087"/>
    <lineage>
        <taxon>Bacteria</taxon>
        <taxon>Pseudomonadati</taxon>
        <taxon>Pseudomonadota</taxon>
        <taxon>Candidatius Mariprofundia</taxon>
        <taxon>Mariprofundales</taxon>
        <taxon>Mariprofundaceae</taxon>
        <taxon>Mariprofundus</taxon>
    </lineage>
</organism>
<dbReference type="KEGG" id="mfn:Ga0123462_1250"/>